<feature type="domain" description="NADP-dependent oxidoreductase" evidence="2">
    <location>
        <begin position="57"/>
        <end position="356"/>
    </location>
</feature>
<dbReference type="InterPro" id="IPR036812">
    <property type="entry name" value="NAD(P)_OxRdtase_dom_sf"/>
</dbReference>
<dbReference type="InterPro" id="IPR050523">
    <property type="entry name" value="AKR_Detox_Biosynth"/>
</dbReference>
<dbReference type="GO" id="GO:0005829">
    <property type="term" value="C:cytosol"/>
    <property type="evidence" value="ECO:0007669"/>
    <property type="project" value="TreeGrafter"/>
</dbReference>
<evidence type="ECO:0000259" key="2">
    <source>
        <dbReference type="Pfam" id="PF00248"/>
    </source>
</evidence>
<dbReference type="Pfam" id="PF00248">
    <property type="entry name" value="Aldo_ket_red"/>
    <property type="match status" value="1"/>
</dbReference>
<organism evidence="3 4">
    <name type="scientific">Afifella marina DSM 2698</name>
    <dbReference type="NCBI Taxonomy" id="1120955"/>
    <lineage>
        <taxon>Bacteria</taxon>
        <taxon>Pseudomonadati</taxon>
        <taxon>Pseudomonadota</taxon>
        <taxon>Alphaproteobacteria</taxon>
        <taxon>Hyphomicrobiales</taxon>
        <taxon>Afifellaceae</taxon>
        <taxon>Afifella</taxon>
    </lineage>
</organism>
<proteinExistence type="predicted"/>
<dbReference type="CDD" id="cd19081">
    <property type="entry name" value="AKR_AKR9C1"/>
    <property type="match status" value="1"/>
</dbReference>
<dbReference type="EMBL" id="FMVW01000005">
    <property type="protein sequence ID" value="SCZ39906.1"/>
    <property type="molecule type" value="Genomic_DNA"/>
</dbReference>
<dbReference type="PANTHER" id="PTHR43364:SF6">
    <property type="entry name" value="OXIDOREDUCTASE-RELATED"/>
    <property type="match status" value="1"/>
</dbReference>
<dbReference type="GO" id="GO:0016491">
    <property type="term" value="F:oxidoreductase activity"/>
    <property type="evidence" value="ECO:0007669"/>
    <property type="project" value="UniProtKB-KW"/>
</dbReference>
<dbReference type="Proteomes" id="UP000199347">
    <property type="component" value="Unassembled WGS sequence"/>
</dbReference>
<dbReference type="Gene3D" id="3.20.20.100">
    <property type="entry name" value="NADP-dependent oxidoreductase domain"/>
    <property type="match status" value="1"/>
</dbReference>
<keyword evidence="1" id="KW-0560">Oxidoreductase</keyword>
<sequence>MNFFNGAVGSVTAGAVYLSCHRTFCGRIDQLDAGRQQWSFQMNKRLLGRTGLEISPVVFGGNVFGWTADEATSFDLLDRMLDLGLNTIDTADVYSAWVDGNKGGESEAIIGKWLKADPSRRDKIVLFTKVGSEMGEGKKGLSERWITQAVEDSLARLNTDHIDLYFSHWPDADTPYEETLGAYDKLLKAGKIRAVGASNLDAAQLGEALKVAEDKGLPRYDVLQPEYNLYDRSKFDGALRDLVMREEIGVVTYFSLASGFLSGKYRSKEDLSKSKRGAGVEKYLDDRGMRILDALDKVGAAHEAKPAEVALAWVIARKGVTAPIASATSREQLQSLAKAAELQLSAEDVRTLDEASR</sequence>
<accession>A0A1G5NR97</accession>
<dbReference type="STRING" id="1120955.SAMN03080610_02570"/>
<evidence type="ECO:0000256" key="1">
    <source>
        <dbReference type="ARBA" id="ARBA00023002"/>
    </source>
</evidence>
<name>A0A1G5NR97_AFIMA</name>
<keyword evidence="4" id="KW-1185">Reference proteome</keyword>
<dbReference type="AlphaFoldDB" id="A0A1G5NR97"/>
<dbReference type="SUPFAM" id="SSF51430">
    <property type="entry name" value="NAD(P)-linked oxidoreductase"/>
    <property type="match status" value="1"/>
</dbReference>
<evidence type="ECO:0000313" key="4">
    <source>
        <dbReference type="Proteomes" id="UP000199347"/>
    </source>
</evidence>
<gene>
    <name evidence="3" type="ORF">SAMN03080610_02570</name>
</gene>
<protein>
    <submittedName>
        <fullName evidence="3">Predicted oxidoreductase</fullName>
    </submittedName>
</protein>
<evidence type="ECO:0000313" key="3">
    <source>
        <dbReference type="EMBL" id="SCZ39906.1"/>
    </source>
</evidence>
<dbReference type="InterPro" id="IPR023210">
    <property type="entry name" value="NADP_OxRdtase_dom"/>
</dbReference>
<dbReference type="FunFam" id="3.20.20.100:FF:000004">
    <property type="entry name" value="Oxidoreductase, aldo/keto reductase"/>
    <property type="match status" value="1"/>
</dbReference>
<dbReference type="PANTHER" id="PTHR43364">
    <property type="entry name" value="NADH-SPECIFIC METHYLGLYOXAL REDUCTASE-RELATED"/>
    <property type="match status" value="1"/>
</dbReference>
<reference evidence="3 4" key="1">
    <citation type="submission" date="2016-10" db="EMBL/GenBank/DDBJ databases">
        <authorList>
            <person name="de Groot N.N."/>
        </authorList>
    </citation>
    <scope>NUCLEOTIDE SEQUENCE [LARGE SCALE GENOMIC DNA]</scope>
    <source>
        <strain evidence="3 4">DSM 2698</strain>
    </source>
</reference>